<feature type="region of interest" description="Disordered" evidence="1">
    <location>
        <begin position="396"/>
        <end position="419"/>
    </location>
</feature>
<dbReference type="OrthoDB" id="10683937at2759"/>
<evidence type="ECO:0000256" key="1">
    <source>
        <dbReference type="SAM" id="MobiDB-lite"/>
    </source>
</evidence>
<evidence type="ECO:0000313" key="2">
    <source>
        <dbReference type="EMBL" id="ROW07898.1"/>
    </source>
</evidence>
<dbReference type="Proteomes" id="UP000283895">
    <property type="component" value="Unassembled WGS sequence"/>
</dbReference>
<sequence length="562" mass="57056">MFENGLDKVLLVDLAHGVPGDVVDDPQDLRDLVVDEAALERAPHVHGRPGPGGGAVLPVEDDDGADLLAPLARGHGDDGGLADLGEREELPLHLERRHLLAPGLDDVGRLAAQDEVHVADAGPVLAGRARGGVAGGRHGPADGHVARLEPLEAALARLLPVVLGGHELGGRGLGVAPVLPEDGGPAQLDLARALAAVGADLLAVADDLLGVRVDEAGLDGGEGPADGAVDAVGEREAAREGHAHLGHAEALQEHVAAREVLPGVLDGRREGRRAGDAEPEVVRRDGLARGLLHLRGEGAVGREEAGVDCGHHGEEGDLLLGLLLGGGGGARVAIDAVCGRRRLGLEEGRREALPDGVGVEGVEELDAAAGEERGEDGVDGAVDVVQRQDVQQPVGRGVLPGLEQGAGLGRHDGGGDQDALGPVGGARGVEHHAGRAGVLVAGLDGDGLVGGAGLVLGDLDVLGWGLEGQGQGLLGLGGELGRRQQQEGLGVLFSTRKATLSPVMSSLPASSSSLFRIRHTSPSSSPYLKVLCEMVWTTAVEFGSWLDMASKTGSLGSVEAIL</sequence>
<dbReference type="EMBL" id="LKEA01000007">
    <property type="protein sequence ID" value="ROW07898.1"/>
    <property type="molecule type" value="Genomic_DNA"/>
</dbReference>
<gene>
    <name evidence="2" type="ORF">VMCG_03511</name>
</gene>
<dbReference type="AlphaFoldDB" id="A0A423WWN1"/>
<name>A0A423WWN1_9PEZI</name>
<organism evidence="2 3">
    <name type="scientific">Cytospora schulzeri</name>
    <dbReference type="NCBI Taxonomy" id="448051"/>
    <lineage>
        <taxon>Eukaryota</taxon>
        <taxon>Fungi</taxon>
        <taxon>Dikarya</taxon>
        <taxon>Ascomycota</taxon>
        <taxon>Pezizomycotina</taxon>
        <taxon>Sordariomycetes</taxon>
        <taxon>Sordariomycetidae</taxon>
        <taxon>Diaporthales</taxon>
        <taxon>Cytosporaceae</taxon>
        <taxon>Cytospora</taxon>
    </lineage>
</organism>
<protein>
    <submittedName>
        <fullName evidence="2">Uncharacterized protein</fullName>
    </submittedName>
</protein>
<evidence type="ECO:0000313" key="3">
    <source>
        <dbReference type="Proteomes" id="UP000283895"/>
    </source>
</evidence>
<comment type="caution">
    <text evidence="2">The sequence shown here is derived from an EMBL/GenBank/DDBJ whole genome shotgun (WGS) entry which is preliminary data.</text>
</comment>
<reference evidence="2 3" key="1">
    <citation type="submission" date="2015-09" db="EMBL/GenBank/DDBJ databases">
        <title>Host preference determinants of Valsa canker pathogens revealed by comparative genomics.</title>
        <authorList>
            <person name="Yin Z."/>
            <person name="Huang L."/>
        </authorList>
    </citation>
    <scope>NUCLEOTIDE SEQUENCE [LARGE SCALE GENOMIC DNA]</scope>
    <source>
        <strain evidence="2 3">03-1</strain>
    </source>
</reference>
<proteinExistence type="predicted"/>
<keyword evidence="3" id="KW-1185">Reference proteome</keyword>
<accession>A0A423WWN1</accession>